<evidence type="ECO:0000256" key="1">
    <source>
        <dbReference type="ARBA" id="ARBA00022737"/>
    </source>
</evidence>
<evidence type="ECO:0000256" key="2">
    <source>
        <dbReference type="SAM" id="MobiDB-lite"/>
    </source>
</evidence>
<keyword evidence="1" id="KW-0677">Repeat</keyword>
<evidence type="ECO:0000313" key="4">
    <source>
        <dbReference type="EMBL" id="KAF7770591.1"/>
    </source>
</evidence>
<organism evidence="4 5">
    <name type="scientific">Agaricus bisporus var. burnettii</name>
    <dbReference type="NCBI Taxonomy" id="192524"/>
    <lineage>
        <taxon>Eukaryota</taxon>
        <taxon>Fungi</taxon>
        <taxon>Dikarya</taxon>
        <taxon>Basidiomycota</taxon>
        <taxon>Agaricomycotina</taxon>
        <taxon>Agaricomycetes</taxon>
        <taxon>Agaricomycetidae</taxon>
        <taxon>Agaricales</taxon>
        <taxon>Agaricineae</taxon>
        <taxon>Agaricaceae</taxon>
        <taxon>Agaricus</taxon>
    </lineage>
</organism>
<dbReference type="AlphaFoldDB" id="A0A8H7C9M5"/>
<gene>
    <name evidence="4" type="ORF">Agabi119p4_6565</name>
</gene>
<comment type="caution">
    <text evidence="4">The sequence shown here is derived from an EMBL/GenBank/DDBJ whole genome shotgun (WGS) entry which is preliminary data.</text>
</comment>
<sequence>MNAAPSASRLSIPGNDIHQSSTRHPPLNRVPVDFGGQPSQASRLVTSIGAVPPSAVSVPSPHHSVVQRDTQLAPPSDHTDSVQAQKPPVSLLHMQMIASQRSFNYEPPTSPAGQDLSQCQHKKQGMFDGAHDFSMMEPTFIDGNKGNIAVTNNFNNISSQFMEKLLKKTIPGAAADSSARHPPPRCHPGTRLAVLERCLYFIANLTCHMSVFFAINGRDDGTKTILTLSYQLAAKHAPYRQLIECEVERDPSLLQMSMPVQFERFFVQPFIHCDQLKSANRILILIDGLDECNNRDTQLELLHLISDFCIMHPSSPLVWLIASRPEKHISSFFARANVMPAYEREEIQVDSDEGRADVERFLRERLEVIKGDSGSFDPHSEWPDKRNFCKLANASGGLFAYADMVIKYIGDLNIGDPVSQLSDVLKVIDNLPMTSIPREEHPMALLDALYARILSNVPAKVILHTRKFVLALASRWDEALGMYSRGTFVDLCNWLAMTPDEAYAAVNQLQSVLRIPRRDTAHLQKLVPFHKSFIDYVSDSSRSNFFLDMRHEALQLKNECAFRVLNEAPNGIDYDDVDYRFAYGILRRGPGAGDMISLTWPADEGSTWNGQGTRLSLYKLAFGVVARGLAESYAHGFYHRLHQPVFDECGRHEFIKHGILKQMPLKAVDISTILAYVTLQFRRPVRTKAHRAVNVSTLPNAVKLLSHHATGTVTTPSDPWNSSCEHGRKVLFTSMGQCCVEFRFVDLDDGVSEWAYWFWIRLSAEDRRKYGSTV</sequence>
<dbReference type="PANTHER" id="PTHR10039">
    <property type="entry name" value="AMELOGENIN"/>
    <property type="match status" value="1"/>
</dbReference>
<feature type="domain" description="Nephrocystin 3-like N-terminal" evidence="3">
    <location>
        <begin position="213"/>
        <end position="324"/>
    </location>
</feature>
<evidence type="ECO:0000313" key="5">
    <source>
        <dbReference type="Proteomes" id="UP000629468"/>
    </source>
</evidence>
<feature type="compositionally biased region" description="Low complexity" evidence="2">
    <location>
        <begin position="52"/>
        <end position="64"/>
    </location>
</feature>
<proteinExistence type="predicted"/>
<accession>A0A8H7C9M5</accession>
<feature type="region of interest" description="Disordered" evidence="2">
    <location>
        <begin position="52"/>
        <end position="84"/>
    </location>
</feature>
<dbReference type="EMBL" id="JABXXO010000009">
    <property type="protein sequence ID" value="KAF7770591.1"/>
    <property type="molecule type" value="Genomic_DNA"/>
</dbReference>
<protein>
    <recommendedName>
        <fullName evidence="3">Nephrocystin 3-like N-terminal domain-containing protein</fullName>
    </recommendedName>
</protein>
<reference evidence="4 5" key="1">
    <citation type="journal article" name="Sci. Rep.">
        <title>Telomere-to-telomere assembled and centromere annotated genomes of the two main subspecies of the button mushroom Agaricus bisporus reveal especially polymorphic chromosome ends.</title>
        <authorList>
            <person name="Sonnenberg A.S.M."/>
            <person name="Sedaghat-Telgerd N."/>
            <person name="Lavrijssen B."/>
            <person name="Ohm R.A."/>
            <person name="Hendrickx P.M."/>
            <person name="Scholtmeijer K."/>
            <person name="Baars J.J.P."/>
            <person name="van Peer A."/>
        </authorList>
    </citation>
    <scope>NUCLEOTIDE SEQUENCE [LARGE SCALE GENOMIC DNA]</scope>
    <source>
        <strain evidence="4 5">H119_p4</strain>
    </source>
</reference>
<dbReference type="InterPro" id="IPR056884">
    <property type="entry name" value="NPHP3-like_N"/>
</dbReference>
<name>A0A8H7C9M5_AGABI</name>
<dbReference type="Proteomes" id="UP000629468">
    <property type="component" value="Unassembled WGS sequence"/>
</dbReference>
<dbReference type="PANTHER" id="PTHR10039:SF14">
    <property type="entry name" value="NACHT DOMAIN-CONTAINING PROTEIN"/>
    <property type="match status" value="1"/>
</dbReference>
<evidence type="ECO:0000259" key="3">
    <source>
        <dbReference type="Pfam" id="PF24883"/>
    </source>
</evidence>
<dbReference type="Pfam" id="PF24883">
    <property type="entry name" value="NPHP3_N"/>
    <property type="match status" value="1"/>
</dbReference>
<feature type="region of interest" description="Disordered" evidence="2">
    <location>
        <begin position="1"/>
        <end position="29"/>
    </location>
</feature>